<evidence type="ECO:0000256" key="1">
    <source>
        <dbReference type="SAM" id="MobiDB-lite"/>
    </source>
</evidence>
<dbReference type="RefSeq" id="XP_053579933.1">
    <property type="nucleotide sequence ID" value="XM_053736367.1"/>
</dbReference>
<dbReference type="EMBL" id="WUAV01000006">
    <property type="protein sequence ID" value="KAF1749048.1"/>
    <property type="molecule type" value="Genomic_DNA"/>
</dbReference>
<dbReference type="GeneID" id="78777924"/>
<protein>
    <submittedName>
        <fullName evidence="2">Uncharacterized protein</fullName>
    </submittedName>
</protein>
<comment type="caution">
    <text evidence="2">The sequence shown here is derived from an EMBL/GenBank/DDBJ whole genome shotgun (WGS) entry which is preliminary data.</text>
</comment>
<organism evidence="2 3">
    <name type="scientific">Caenorhabditis remanei</name>
    <name type="common">Caenorhabditis vulgaris</name>
    <dbReference type="NCBI Taxonomy" id="31234"/>
    <lineage>
        <taxon>Eukaryota</taxon>
        <taxon>Metazoa</taxon>
        <taxon>Ecdysozoa</taxon>
        <taxon>Nematoda</taxon>
        <taxon>Chromadorea</taxon>
        <taxon>Rhabditida</taxon>
        <taxon>Rhabditina</taxon>
        <taxon>Rhabditomorpha</taxon>
        <taxon>Rhabditoidea</taxon>
        <taxon>Rhabditidae</taxon>
        <taxon>Peloderinae</taxon>
        <taxon>Caenorhabditis</taxon>
    </lineage>
</organism>
<evidence type="ECO:0000313" key="2">
    <source>
        <dbReference type="EMBL" id="KAF1749048.1"/>
    </source>
</evidence>
<evidence type="ECO:0000313" key="3">
    <source>
        <dbReference type="Proteomes" id="UP000483820"/>
    </source>
</evidence>
<dbReference type="Proteomes" id="UP000483820">
    <property type="component" value="Chromosome X"/>
</dbReference>
<dbReference type="CTD" id="78777924"/>
<dbReference type="KEGG" id="crq:GCK72_025515"/>
<dbReference type="AlphaFoldDB" id="A0A6A5G275"/>
<accession>A0A6A5G275</accession>
<sequence length="92" mass="10200">MSDLSLRWIDSLGGVHHGESGEVSTSKAHGGSDDHKEPGGFEEDWEGSSLREVVAEGEEWDVEETEVDWDPELAWLRLKIIMDYDGLGITSV</sequence>
<feature type="compositionally biased region" description="Basic and acidic residues" evidence="1">
    <location>
        <begin position="30"/>
        <end position="39"/>
    </location>
</feature>
<name>A0A6A5G275_CAERE</name>
<reference evidence="2 3" key="1">
    <citation type="submission" date="2019-12" db="EMBL/GenBank/DDBJ databases">
        <title>Chromosome-level assembly of the Caenorhabditis remanei genome.</title>
        <authorList>
            <person name="Teterina A.A."/>
            <person name="Willis J.H."/>
            <person name="Phillips P.C."/>
        </authorList>
    </citation>
    <scope>NUCLEOTIDE SEQUENCE [LARGE SCALE GENOMIC DNA]</scope>
    <source>
        <strain evidence="2 3">PX506</strain>
        <tissue evidence="2">Whole organism</tissue>
    </source>
</reference>
<feature type="region of interest" description="Disordered" evidence="1">
    <location>
        <begin position="13"/>
        <end position="48"/>
    </location>
</feature>
<proteinExistence type="predicted"/>
<gene>
    <name evidence="2" type="ORF">GCK72_025515</name>
</gene>